<dbReference type="PANTHER" id="PTHR38222">
    <property type="entry name" value="TFIIS N-TERMINAL DOMAIN-CONTAINING PROTEIN"/>
    <property type="match status" value="1"/>
</dbReference>
<reference evidence="2" key="1">
    <citation type="submission" date="2018-02" db="EMBL/GenBank/DDBJ databases">
        <authorList>
            <person name="Cohen D.B."/>
            <person name="Kent A.D."/>
        </authorList>
    </citation>
    <scope>NUCLEOTIDE SEQUENCE</scope>
</reference>
<name>A0A2N9ERE7_FAGSY</name>
<gene>
    <name evidence="2" type="ORF">FSB_LOCUS5036</name>
</gene>
<dbReference type="AlphaFoldDB" id="A0A2N9ERE7"/>
<sequence>MSGLVDMWTSEMAKLREKGQTIFSNGTSPTNAESNQRVQPKEGSSTGLVTAFSRFMPINSPVVLCSEASLSMLVDCFSA</sequence>
<accession>A0A2N9ERE7</accession>
<dbReference type="PANTHER" id="PTHR38222:SF1">
    <property type="entry name" value="TFIIS N-TERMINAL DOMAIN-CONTAINING PROTEIN"/>
    <property type="match status" value="1"/>
</dbReference>
<proteinExistence type="predicted"/>
<evidence type="ECO:0000256" key="1">
    <source>
        <dbReference type="SAM" id="MobiDB-lite"/>
    </source>
</evidence>
<organism evidence="2">
    <name type="scientific">Fagus sylvatica</name>
    <name type="common">Beechnut</name>
    <dbReference type="NCBI Taxonomy" id="28930"/>
    <lineage>
        <taxon>Eukaryota</taxon>
        <taxon>Viridiplantae</taxon>
        <taxon>Streptophyta</taxon>
        <taxon>Embryophyta</taxon>
        <taxon>Tracheophyta</taxon>
        <taxon>Spermatophyta</taxon>
        <taxon>Magnoliopsida</taxon>
        <taxon>eudicotyledons</taxon>
        <taxon>Gunneridae</taxon>
        <taxon>Pentapetalae</taxon>
        <taxon>rosids</taxon>
        <taxon>fabids</taxon>
        <taxon>Fagales</taxon>
        <taxon>Fagaceae</taxon>
        <taxon>Fagus</taxon>
    </lineage>
</organism>
<dbReference type="EMBL" id="OIVN01000256">
    <property type="protein sequence ID" value="SPC77154.1"/>
    <property type="molecule type" value="Genomic_DNA"/>
</dbReference>
<protein>
    <submittedName>
        <fullName evidence="2">Uncharacterized protein</fullName>
    </submittedName>
</protein>
<feature type="region of interest" description="Disordered" evidence="1">
    <location>
        <begin position="21"/>
        <end position="44"/>
    </location>
</feature>
<evidence type="ECO:0000313" key="2">
    <source>
        <dbReference type="EMBL" id="SPC77154.1"/>
    </source>
</evidence>